<protein>
    <submittedName>
        <fullName evidence="5">Uncharacterized protein</fullName>
    </submittedName>
</protein>
<dbReference type="GO" id="GO:0005829">
    <property type="term" value="C:cytosol"/>
    <property type="evidence" value="ECO:0007669"/>
    <property type="project" value="TreeGrafter"/>
</dbReference>
<dbReference type="EMBL" id="OU503051">
    <property type="protein sequence ID" value="CAI9778303.1"/>
    <property type="molecule type" value="Genomic_DNA"/>
</dbReference>
<reference evidence="5" key="1">
    <citation type="submission" date="2023-05" db="EMBL/GenBank/DDBJ databases">
        <authorList>
            <person name="Huff M."/>
        </authorList>
    </citation>
    <scope>NUCLEOTIDE SEQUENCE</scope>
</reference>
<keyword evidence="1" id="KW-0963">Cytoplasm</keyword>
<evidence type="ECO:0000256" key="1">
    <source>
        <dbReference type="ARBA" id="ARBA00022490"/>
    </source>
</evidence>
<accession>A0AAD2E6T9</accession>
<keyword evidence="2" id="KW-0547">Nucleotide-binding</keyword>
<dbReference type="GO" id="GO:0005525">
    <property type="term" value="F:GTP binding"/>
    <property type="evidence" value="ECO:0007669"/>
    <property type="project" value="UniProtKB-KW"/>
</dbReference>
<dbReference type="PANTHER" id="PTHR45709:SF2">
    <property type="entry name" value="LARGE SUBUNIT GTPASE 1 HOMOLOG"/>
    <property type="match status" value="1"/>
</dbReference>
<evidence type="ECO:0000313" key="6">
    <source>
        <dbReference type="Proteomes" id="UP000834106"/>
    </source>
</evidence>
<organism evidence="5 6">
    <name type="scientific">Fraxinus pennsylvanica</name>
    <dbReference type="NCBI Taxonomy" id="56036"/>
    <lineage>
        <taxon>Eukaryota</taxon>
        <taxon>Viridiplantae</taxon>
        <taxon>Streptophyta</taxon>
        <taxon>Embryophyta</taxon>
        <taxon>Tracheophyta</taxon>
        <taxon>Spermatophyta</taxon>
        <taxon>Magnoliopsida</taxon>
        <taxon>eudicotyledons</taxon>
        <taxon>Gunneridae</taxon>
        <taxon>Pentapetalae</taxon>
        <taxon>asterids</taxon>
        <taxon>lamiids</taxon>
        <taxon>Lamiales</taxon>
        <taxon>Oleaceae</taxon>
        <taxon>Oleeae</taxon>
        <taxon>Fraxinus</taxon>
    </lineage>
</organism>
<proteinExistence type="predicted"/>
<dbReference type="GO" id="GO:0003924">
    <property type="term" value="F:GTPase activity"/>
    <property type="evidence" value="ECO:0007669"/>
    <property type="project" value="InterPro"/>
</dbReference>
<evidence type="ECO:0000256" key="2">
    <source>
        <dbReference type="ARBA" id="ARBA00022741"/>
    </source>
</evidence>
<dbReference type="PANTHER" id="PTHR45709">
    <property type="entry name" value="LARGE SUBUNIT GTPASE 1 HOMOLOG-RELATED"/>
    <property type="match status" value="1"/>
</dbReference>
<evidence type="ECO:0000313" key="5">
    <source>
        <dbReference type="EMBL" id="CAI9778303.1"/>
    </source>
</evidence>
<keyword evidence="6" id="KW-1185">Reference proteome</keyword>
<evidence type="ECO:0000256" key="3">
    <source>
        <dbReference type="ARBA" id="ARBA00022801"/>
    </source>
</evidence>
<dbReference type="AlphaFoldDB" id="A0AAD2E6T9"/>
<evidence type="ECO:0000256" key="4">
    <source>
        <dbReference type="ARBA" id="ARBA00023134"/>
    </source>
</evidence>
<keyword evidence="4" id="KW-0342">GTP-binding</keyword>
<name>A0AAD2E6T9_9LAMI</name>
<dbReference type="Proteomes" id="UP000834106">
    <property type="component" value="Chromosome 16"/>
</dbReference>
<keyword evidence="3" id="KW-0378">Hydrolase</keyword>
<gene>
    <name evidence="5" type="ORF">FPE_LOCUS25733</name>
</gene>
<dbReference type="InterPro" id="IPR043358">
    <property type="entry name" value="GNL1-like"/>
</dbReference>
<sequence>MSGEELDANEVLFLSGAAALLEENDKLVLTPFEKNLDIWRQLWRHMQEKLMDTKRHCFSLTRQTFYRILLGNTATPLFPIDFSHKTSSEFNAKAASAALERKTFSFATGMQKSELELVDSENKVYGREELLALLQSEAEQIVSVRNSVSSNVAGLSHCHPNDGNLTGHAPSRSVIVGFVGVSILYEFKVVANRVPRHVIENVYKISLPKPKPYEPQSRPPLAAEFLRTYMLPQVDCRMKLELPAKFWIISMGSFCTLKCLSMKMPPKMLPNLVHWRFTDQIHLMSKTI</sequence>